<dbReference type="STRING" id="1912961.BU204_34460"/>
<feature type="chain" id="PRO_5013067730" description="DUF3558 domain-containing protein" evidence="2">
    <location>
        <begin position="21"/>
        <end position="185"/>
    </location>
</feature>
<evidence type="ECO:0008006" key="5">
    <source>
        <dbReference type="Google" id="ProtNLM"/>
    </source>
</evidence>
<name>A0A1Q8C1P1_9PSEU</name>
<evidence type="ECO:0000256" key="1">
    <source>
        <dbReference type="SAM" id="MobiDB-lite"/>
    </source>
</evidence>
<organism evidence="3 4">
    <name type="scientific">Actinophytocola xanthii</name>
    <dbReference type="NCBI Taxonomy" id="1912961"/>
    <lineage>
        <taxon>Bacteria</taxon>
        <taxon>Bacillati</taxon>
        <taxon>Actinomycetota</taxon>
        <taxon>Actinomycetes</taxon>
        <taxon>Pseudonocardiales</taxon>
        <taxon>Pseudonocardiaceae</taxon>
    </lineage>
</organism>
<feature type="region of interest" description="Disordered" evidence="1">
    <location>
        <begin position="54"/>
        <end position="74"/>
    </location>
</feature>
<accession>A0A1Q8C1P1</accession>
<evidence type="ECO:0000256" key="2">
    <source>
        <dbReference type="SAM" id="SignalP"/>
    </source>
</evidence>
<dbReference type="RefSeq" id="WP_075129997.1">
    <property type="nucleotide sequence ID" value="NZ_MSIE01000096.1"/>
</dbReference>
<dbReference type="Proteomes" id="UP000185596">
    <property type="component" value="Unassembled WGS sequence"/>
</dbReference>
<proteinExistence type="predicted"/>
<keyword evidence="2" id="KW-0732">Signal</keyword>
<feature type="signal peptide" evidence="2">
    <location>
        <begin position="1"/>
        <end position="20"/>
    </location>
</feature>
<gene>
    <name evidence="3" type="ORF">BU204_34460</name>
</gene>
<dbReference type="PROSITE" id="PS51257">
    <property type="entry name" value="PROKAR_LIPOPROTEIN"/>
    <property type="match status" value="1"/>
</dbReference>
<dbReference type="AlphaFoldDB" id="A0A1Q8C1P1"/>
<reference evidence="3 4" key="1">
    <citation type="submission" date="2016-12" db="EMBL/GenBank/DDBJ databases">
        <title>The draft genome sequence of Actinophytocola sp. 11-183.</title>
        <authorList>
            <person name="Wang W."/>
            <person name="Yuan L."/>
        </authorList>
    </citation>
    <scope>NUCLEOTIDE SEQUENCE [LARGE SCALE GENOMIC DNA]</scope>
    <source>
        <strain evidence="3 4">11-183</strain>
    </source>
</reference>
<evidence type="ECO:0000313" key="4">
    <source>
        <dbReference type="Proteomes" id="UP000185596"/>
    </source>
</evidence>
<keyword evidence="4" id="KW-1185">Reference proteome</keyword>
<sequence>MTRLTTIRAVAVLVATVSLAGCGETGYEGTGTAACPALPADVVAAVAGNLSASGEGYEPDADDPEGGSLPARSQSDGGILYRCRWATTEGGAGITVFVTQTSADRVAEVTTWLREQRGPDLTAGASGYGRALYAGGDQGAPHARWACGDRVLEVDLDSPKDGTDALQGVKRLAEALVPKLGCPPS</sequence>
<protein>
    <recommendedName>
        <fullName evidence="5">DUF3558 domain-containing protein</fullName>
    </recommendedName>
</protein>
<comment type="caution">
    <text evidence="3">The sequence shown here is derived from an EMBL/GenBank/DDBJ whole genome shotgun (WGS) entry which is preliminary data.</text>
</comment>
<dbReference type="EMBL" id="MSIE01000096">
    <property type="protein sequence ID" value="OLF08283.1"/>
    <property type="molecule type" value="Genomic_DNA"/>
</dbReference>
<evidence type="ECO:0000313" key="3">
    <source>
        <dbReference type="EMBL" id="OLF08283.1"/>
    </source>
</evidence>